<dbReference type="EMBL" id="CP036268">
    <property type="protein sequence ID" value="QDT37675.1"/>
    <property type="molecule type" value="Genomic_DNA"/>
</dbReference>
<organism evidence="3 4">
    <name type="scientific">Stratiformator vulcanicus</name>
    <dbReference type="NCBI Taxonomy" id="2527980"/>
    <lineage>
        <taxon>Bacteria</taxon>
        <taxon>Pseudomonadati</taxon>
        <taxon>Planctomycetota</taxon>
        <taxon>Planctomycetia</taxon>
        <taxon>Planctomycetales</taxon>
        <taxon>Planctomycetaceae</taxon>
        <taxon>Stratiformator</taxon>
    </lineage>
</organism>
<dbReference type="InterPro" id="IPR050678">
    <property type="entry name" value="DNA_Partitioning_ATPase"/>
</dbReference>
<dbReference type="SUPFAM" id="SSF52540">
    <property type="entry name" value="P-loop containing nucleoside triphosphate hydrolases"/>
    <property type="match status" value="1"/>
</dbReference>
<dbReference type="NCBIfam" id="NF041546">
    <property type="entry name" value="ParA_partition"/>
    <property type="match status" value="1"/>
</dbReference>
<feature type="region of interest" description="Disordered" evidence="1">
    <location>
        <begin position="211"/>
        <end position="230"/>
    </location>
</feature>
<dbReference type="KEGG" id="svp:Pan189_20570"/>
<accession>A0A517R196</accession>
<gene>
    <name evidence="3" type="ORF">Pan189_20570</name>
</gene>
<evidence type="ECO:0000313" key="4">
    <source>
        <dbReference type="Proteomes" id="UP000317318"/>
    </source>
</evidence>
<dbReference type="InterPro" id="IPR027417">
    <property type="entry name" value="P-loop_NTPase"/>
</dbReference>
<dbReference type="PIRSF" id="PIRSF009320">
    <property type="entry name" value="Nuc_binding_HP_1000"/>
    <property type="match status" value="1"/>
</dbReference>
<evidence type="ECO:0000313" key="3">
    <source>
        <dbReference type="EMBL" id="QDT37675.1"/>
    </source>
</evidence>
<dbReference type="OrthoDB" id="9804460at2"/>
<dbReference type="InterPro" id="IPR002586">
    <property type="entry name" value="CobQ/CobB/MinD/ParA_Nub-bd_dom"/>
</dbReference>
<dbReference type="AlphaFoldDB" id="A0A517R196"/>
<protein>
    <submittedName>
        <fullName evidence="3">MinD/ParA/CobQ/CobA-like protein</fullName>
        <ecNumber evidence="3">3.6.-.-</ecNumber>
    </submittedName>
</protein>
<dbReference type="CDD" id="cd02042">
    <property type="entry name" value="ParAB_family"/>
    <property type="match status" value="1"/>
</dbReference>
<dbReference type="EC" id="3.6.-.-" evidence="3"/>
<evidence type="ECO:0000259" key="2">
    <source>
        <dbReference type="Pfam" id="PF01656"/>
    </source>
</evidence>
<dbReference type="PANTHER" id="PTHR13696">
    <property type="entry name" value="P-LOOP CONTAINING NUCLEOSIDE TRIPHOSPHATE HYDROLASE"/>
    <property type="match status" value="1"/>
</dbReference>
<name>A0A517R196_9PLAN</name>
<dbReference type="PANTHER" id="PTHR13696:SF96">
    <property type="entry name" value="COBQ_COBB_MIND_PARA NUCLEOTIDE BINDING DOMAIN-CONTAINING PROTEIN"/>
    <property type="match status" value="1"/>
</dbReference>
<keyword evidence="4" id="KW-1185">Reference proteome</keyword>
<feature type="domain" description="CobQ/CobB/MinD/ParA nucleotide binding" evidence="2">
    <location>
        <begin position="5"/>
        <end position="177"/>
    </location>
</feature>
<evidence type="ECO:0000256" key="1">
    <source>
        <dbReference type="SAM" id="MobiDB-lite"/>
    </source>
</evidence>
<dbReference type="Proteomes" id="UP000317318">
    <property type="component" value="Chromosome"/>
</dbReference>
<dbReference type="InterPro" id="IPR048089">
    <property type="entry name" value="McdA"/>
</dbReference>
<keyword evidence="3" id="KW-0378">Hydrolase</keyword>
<dbReference type="GO" id="GO:0016787">
    <property type="term" value="F:hydrolase activity"/>
    <property type="evidence" value="ECO:0007669"/>
    <property type="project" value="UniProtKB-KW"/>
</dbReference>
<dbReference type="Pfam" id="PF01656">
    <property type="entry name" value="CbiA"/>
    <property type="match status" value="1"/>
</dbReference>
<reference evidence="3 4" key="1">
    <citation type="submission" date="2019-02" db="EMBL/GenBank/DDBJ databases">
        <title>Deep-cultivation of Planctomycetes and their phenomic and genomic characterization uncovers novel biology.</title>
        <authorList>
            <person name="Wiegand S."/>
            <person name="Jogler M."/>
            <person name="Boedeker C."/>
            <person name="Pinto D."/>
            <person name="Vollmers J."/>
            <person name="Rivas-Marin E."/>
            <person name="Kohn T."/>
            <person name="Peeters S.H."/>
            <person name="Heuer A."/>
            <person name="Rast P."/>
            <person name="Oberbeckmann S."/>
            <person name="Bunk B."/>
            <person name="Jeske O."/>
            <person name="Meyerdierks A."/>
            <person name="Storesund J.E."/>
            <person name="Kallscheuer N."/>
            <person name="Luecker S."/>
            <person name="Lage O.M."/>
            <person name="Pohl T."/>
            <person name="Merkel B.J."/>
            <person name="Hornburger P."/>
            <person name="Mueller R.-W."/>
            <person name="Bruemmer F."/>
            <person name="Labrenz M."/>
            <person name="Spormann A.M."/>
            <person name="Op den Camp H."/>
            <person name="Overmann J."/>
            <person name="Amann R."/>
            <person name="Jetten M.S.M."/>
            <person name="Mascher T."/>
            <person name="Medema M.H."/>
            <person name="Devos D.P."/>
            <person name="Kaster A.-K."/>
            <person name="Ovreas L."/>
            <person name="Rohde M."/>
            <person name="Galperin M.Y."/>
            <person name="Jogler C."/>
        </authorList>
    </citation>
    <scope>NUCLEOTIDE SEQUENCE [LARGE SCALE GENOMIC DNA]</scope>
    <source>
        <strain evidence="3 4">Pan189</strain>
    </source>
</reference>
<proteinExistence type="predicted"/>
<sequence length="230" mass="24769">MTKTIAVLNQKGGAGKTTIATNIAHALVRDGFATLLVDADPQGSLRDWNAVNGGELLPVVRLDRESLAKDLANIADGYDFVVIDGAPQIAKLSVAAVKAADLVLIPVQPSPYDIWACADLIDILEARREITDGKPKAAFLISRAIRNTKLSVEIVEALNTYDIPILNAHTTQRVIYPTAAAEGGTVFSIDPKGPAAREIIAIQRELMEVLHDTDHETRPPRHRAEASGTR</sequence>
<dbReference type="Gene3D" id="3.40.50.300">
    <property type="entry name" value="P-loop containing nucleotide triphosphate hydrolases"/>
    <property type="match status" value="1"/>
</dbReference>
<dbReference type="RefSeq" id="WP_145363769.1">
    <property type="nucleotide sequence ID" value="NZ_CP036268.1"/>
</dbReference>